<evidence type="ECO:0000256" key="2">
    <source>
        <dbReference type="SAM" id="Phobius"/>
    </source>
</evidence>
<dbReference type="AlphaFoldDB" id="A0A1I7W7B9"/>
<feature type="region of interest" description="Disordered" evidence="1">
    <location>
        <begin position="1"/>
        <end position="20"/>
    </location>
</feature>
<keyword evidence="2" id="KW-0472">Membrane</keyword>
<accession>A0A1I7W7B9</accession>
<keyword evidence="2" id="KW-1133">Transmembrane helix</keyword>
<feature type="transmembrane region" description="Helical" evidence="2">
    <location>
        <begin position="26"/>
        <end position="47"/>
    </location>
</feature>
<keyword evidence="3" id="KW-1185">Reference proteome</keyword>
<reference evidence="4" key="1">
    <citation type="submission" date="2016-11" db="UniProtKB">
        <authorList>
            <consortium name="WormBaseParasite"/>
        </authorList>
    </citation>
    <scope>IDENTIFICATION</scope>
</reference>
<dbReference type="WBParaSite" id="Hba_00542">
    <property type="protein sequence ID" value="Hba_00542"/>
    <property type="gene ID" value="Hba_00542"/>
</dbReference>
<protein>
    <submittedName>
        <fullName evidence="4">XK-related protein</fullName>
    </submittedName>
</protein>
<name>A0A1I7W7B9_HETBA</name>
<proteinExistence type="predicted"/>
<evidence type="ECO:0000313" key="4">
    <source>
        <dbReference type="WBParaSite" id="Hba_00542"/>
    </source>
</evidence>
<organism evidence="3 4">
    <name type="scientific">Heterorhabditis bacteriophora</name>
    <name type="common">Entomopathogenic nematode worm</name>
    <dbReference type="NCBI Taxonomy" id="37862"/>
    <lineage>
        <taxon>Eukaryota</taxon>
        <taxon>Metazoa</taxon>
        <taxon>Ecdysozoa</taxon>
        <taxon>Nematoda</taxon>
        <taxon>Chromadorea</taxon>
        <taxon>Rhabditida</taxon>
        <taxon>Rhabditina</taxon>
        <taxon>Rhabditomorpha</taxon>
        <taxon>Strongyloidea</taxon>
        <taxon>Heterorhabditidae</taxon>
        <taxon>Heterorhabditis</taxon>
    </lineage>
</organism>
<keyword evidence="2" id="KW-0812">Transmembrane</keyword>
<evidence type="ECO:0000313" key="3">
    <source>
        <dbReference type="Proteomes" id="UP000095283"/>
    </source>
</evidence>
<feature type="transmembrane region" description="Helical" evidence="2">
    <location>
        <begin position="68"/>
        <end position="91"/>
    </location>
</feature>
<evidence type="ECO:0000256" key="1">
    <source>
        <dbReference type="SAM" id="MobiDB-lite"/>
    </source>
</evidence>
<sequence length="92" mass="10869">MVNYKMPSSLLPKQRDPQPPRSKLPLILYGISIVSFQESYLVCCFYLRFIDDKYSENQWQWLDVRVKFFNVFSVVLQIAVFSYSDALISYIA</sequence>
<dbReference type="Proteomes" id="UP000095283">
    <property type="component" value="Unplaced"/>
</dbReference>